<gene>
    <name evidence="2" type="ORF">KGQ19_22630</name>
</gene>
<sequence>MRNTRIGIKRAALACGAAGLALAATAPAALAAGHSYYASFDFAGESVTDPAVNFPPTQITTDSTAPSQASGQSAFLNGSTPFAQVFGSSQGKPYALLRSAKGLNPSTTVLHFDRPLVPGSWGFALGDVDAEKVRVNAYDAAGDQVPTSALGFQGSFNYCQGTPLPSSCGGTPSTDEPNWDPGSAYLVGNVADTNGASGWFRPTARITTLELYSVVQTGIPAYQFWLAALDQPPAARKLPAQPPVLTPPGQSVVIPVCSGVSKNIDLISGAEHGKITAHGDCTVTYTPRPGFVGTDTFTLRIETGDGKVLVRSFDVKVARMLPMTGVPSGLGDDAAAAVALLGAGVVLTVATRRARKE</sequence>
<keyword evidence="1" id="KW-0732">Signal</keyword>
<organism evidence="2 3">
    <name type="scientific">Catenulispora pinistramenti</name>
    <dbReference type="NCBI Taxonomy" id="2705254"/>
    <lineage>
        <taxon>Bacteria</taxon>
        <taxon>Bacillati</taxon>
        <taxon>Actinomycetota</taxon>
        <taxon>Actinomycetes</taxon>
        <taxon>Catenulisporales</taxon>
        <taxon>Catenulisporaceae</taxon>
        <taxon>Catenulispora</taxon>
    </lineage>
</organism>
<proteinExistence type="predicted"/>
<comment type="caution">
    <text evidence="2">The sequence shown here is derived from an EMBL/GenBank/DDBJ whole genome shotgun (WGS) entry which is preliminary data.</text>
</comment>
<dbReference type="EMBL" id="JAAFYZ010000078">
    <property type="protein sequence ID" value="MBS2549664.1"/>
    <property type="molecule type" value="Genomic_DNA"/>
</dbReference>
<keyword evidence="3" id="KW-1185">Reference proteome</keyword>
<protein>
    <submittedName>
        <fullName evidence="2">Uncharacterized protein</fullName>
    </submittedName>
</protein>
<dbReference type="RefSeq" id="WP_212011220.1">
    <property type="nucleotide sequence ID" value="NZ_JAAFYZ010000078.1"/>
</dbReference>
<reference evidence="2 3" key="1">
    <citation type="submission" date="2020-02" db="EMBL/GenBank/DDBJ databases">
        <title>Acidophilic actinobacteria isolated from forest soil.</title>
        <authorList>
            <person name="Golinska P."/>
        </authorList>
    </citation>
    <scope>NUCLEOTIDE SEQUENCE [LARGE SCALE GENOMIC DNA]</scope>
    <source>
        <strain evidence="2 3">NL8</strain>
    </source>
</reference>
<name>A0ABS5KUI7_9ACTN</name>
<evidence type="ECO:0000256" key="1">
    <source>
        <dbReference type="SAM" id="SignalP"/>
    </source>
</evidence>
<feature type="signal peptide" evidence="1">
    <location>
        <begin position="1"/>
        <end position="31"/>
    </location>
</feature>
<evidence type="ECO:0000313" key="2">
    <source>
        <dbReference type="EMBL" id="MBS2549664.1"/>
    </source>
</evidence>
<accession>A0ABS5KUI7</accession>
<dbReference type="Pfam" id="PF17963">
    <property type="entry name" value="Big_9"/>
    <property type="match status" value="1"/>
</dbReference>
<evidence type="ECO:0000313" key="3">
    <source>
        <dbReference type="Proteomes" id="UP000730482"/>
    </source>
</evidence>
<dbReference type="Gene3D" id="2.60.40.3440">
    <property type="match status" value="1"/>
</dbReference>
<feature type="chain" id="PRO_5045369994" evidence="1">
    <location>
        <begin position="32"/>
        <end position="357"/>
    </location>
</feature>
<dbReference type="Proteomes" id="UP000730482">
    <property type="component" value="Unassembled WGS sequence"/>
</dbReference>